<reference evidence="1" key="1">
    <citation type="submission" date="2020-10" db="EMBL/GenBank/DDBJ databases">
        <title>High-Quality Genome Resource of Clonostachys rosea strain S41 by Oxford Nanopore Long-Read Sequencing.</title>
        <authorList>
            <person name="Wang H."/>
        </authorList>
    </citation>
    <scope>NUCLEOTIDE SEQUENCE</scope>
    <source>
        <strain evidence="1">S41</strain>
    </source>
</reference>
<name>A0A8H7NIN9_BIOOC</name>
<organism evidence="1 2">
    <name type="scientific">Bionectria ochroleuca</name>
    <name type="common">Gliocladium roseum</name>
    <dbReference type="NCBI Taxonomy" id="29856"/>
    <lineage>
        <taxon>Eukaryota</taxon>
        <taxon>Fungi</taxon>
        <taxon>Dikarya</taxon>
        <taxon>Ascomycota</taxon>
        <taxon>Pezizomycotina</taxon>
        <taxon>Sordariomycetes</taxon>
        <taxon>Hypocreomycetidae</taxon>
        <taxon>Hypocreales</taxon>
        <taxon>Bionectriaceae</taxon>
        <taxon>Clonostachys</taxon>
    </lineage>
</organism>
<protein>
    <submittedName>
        <fullName evidence="1">Uncharacterized protein</fullName>
    </submittedName>
</protein>
<gene>
    <name evidence="1" type="ORF">IM811_007341</name>
</gene>
<dbReference type="AlphaFoldDB" id="A0A8H7NIN9"/>
<sequence length="101" mass="11965">MYVQLYITPTFFEFLGDSSGYSRINNNNHTIRSYALYLYAHYRYQPLKHSQPGASLPLQSQMFHGRMQRTRSFGFKTKQWLLTSWLEVVVRQYQDASRTGS</sequence>
<proteinExistence type="predicted"/>
<accession>A0A8H7NIN9</accession>
<evidence type="ECO:0000313" key="1">
    <source>
        <dbReference type="EMBL" id="KAF9756397.1"/>
    </source>
</evidence>
<evidence type="ECO:0000313" key="2">
    <source>
        <dbReference type="Proteomes" id="UP000616885"/>
    </source>
</evidence>
<dbReference type="Proteomes" id="UP000616885">
    <property type="component" value="Unassembled WGS sequence"/>
</dbReference>
<dbReference type="EMBL" id="JADCTT010000002">
    <property type="protein sequence ID" value="KAF9756397.1"/>
    <property type="molecule type" value="Genomic_DNA"/>
</dbReference>
<comment type="caution">
    <text evidence="1">The sequence shown here is derived from an EMBL/GenBank/DDBJ whole genome shotgun (WGS) entry which is preliminary data.</text>
</comment>